<feature type="compositionally biased region" description="Basic and acidic residues" evidence="1">
    <location>
        <begin position="1"/>
        <end position="15"/>
    </location>
</feature>
<evidence type="ECO:0000256" key="1">
    <source>
        <dbReference type="SAM" id="MobiDB-lite"/>
    </source>
</evidence>
<proteinExistence type="predicted"/>
<gene>
    <name evidence="2" type="ORF">FRX94_00015</name>
</gene>
<evidence type="ECO:0000313" key="3">
    <source>
        <dbReference type="Proteomes" id="UP000320791"/>
    </source>
</evidence>
<dbReference type="Proteomes" id="UP000320791">
    <property type="component" value="Unassembled WGS sequence"/>
</dbReference>
<evidence type="ECO:0000313" key="2">
    <source>
        <dbReference type="EMBL" id="TWT28949.1"/>
    </source>
</evidence>
<reference evidence="2 3" key="1">
    <citation type="submission" date="2019-08" db="EMBL/GenBank/DDBJ databases">
        <authorList>
            <person name="Lei W."/>
        </authorList>
    </citation>
    <scope>NUCLEOTIDE SEQUENCE [LARGE SCALE GENOMIC DNA]</scope>
    <source>
        <strain evidence="2 3">CCUG 58627</strain>
    </source>
</reference>
<name>A0A5C5UT05_9CORY</name>
<feature type="compositionally biased region" description="Basic and acidic residues" evidence="1">
    <location>
        <begin position="100"/>
        <end position="111"/>
    </location>
</feature>
<comment type="caution">
    <text evidence="2">The sequence shown here is derived from an EMBL/GenBank/DDBJ whole genome shotgun (WGS) entry which is preliminary data.</text>
</comment>
<dbReference type="EMBL" id="VOHM01000001">
    <property type="protein sequence ID" value="TWT28949.1"/>
    <property type="molecule type" value="Genomic_DNA"/>
</dbReference>
<dbReference type="InterPro" id="IPR011990">
    <property type="entry name" value="TPR-like_helical_dom_sf"/>
</dbReference>
<feature type="region of interest" description="Disordered" evidence="1">
    <location>
        <begin position="1"/>
        <end position="123"/>
    </location>
</feature>
<protein>
    <recommendedName>
        <fullName evidence="4">Tetratricopeptide repeat protein</fullName>
    </recommendedName>
</protein>
<dbReference type="SUPFAM" id="SSF48452">
    <property type="entry name" value="TPR-like"/>
    <property type="match status" value="1"/>
</dbReference>
<dbReference type="OrthoDB" id="3215237at2"/>
<keyword evidence="3" id="KW-1185">Reference proteome</keyword>
<feature type="compositionally biased region" description="Basic and acidic residues" evidence="1">
    <location>
        <begin position="28"/>
        <end position="79"/>
    </location>
</feature>
<organism evidence="2 3">
    <name type="scientific">Corynebacterium canis</name>
    <dbReference type="NCBI Taxonomy" id="679663"/>
    <lineage>
        <taxon>Bacteria</taxon>
        <taxon>Bacillati</taxon>
        <taxon>Actinomycetota</taxon>
        <taxon>Actinomycetes</taxon>
        <taxon>Mycobacteriales</taxon>
        <taxon>Corynebacteriaceae</taxon>
        <taxon>Corynebacterium</taxon>
    </lineage>
</organism>
<evidence type="ECO:0008006" key="4">
    <source>
        <dbReference type="Google" id="ProtNLM"/>
    </source>
</evidence>
<sequence>MSDNFSRSDRSDRSGSSRNYRGSGGGYRGDRSRNERDDYRRRDDRRSGGYRSDGGDRRDGQPRRYRDDARRDDRRDDRRHSQRAGAGRKDGQFRGPQRPGFREERIQKRQQEPTLPDDVTARDLDPSILQDLKSLARDNADMVGRHMVMAAVLMEEDPQLALAHARAAKDRAGRVAVVRETCGIAAYHAGEWKEALAELRAARRMSGGPGLLAVMADCERGLGRPEKALEFIRTEDAAGLDEAGRVELAIVAAGARQDLGHHDAAVAELQRVLFEPTRKGMTASRLFYAYADALVAAGRPADAKVWFGHAKNADEEGFLDAQERIAELEKLG</sequence>
<dbReference type="Gene3D" id="1.25.40.10">
    <property type="entry name" value="Tetratricopeptide repeat domain"/>
    <property type="match status" value="1"/>
</dbReference>
<accession>A0A5C5UT05</accession>
<dbReference type="AlphaFoldDB" id="A0A5C5UT05"/>